<dbReference type="Proteomes" id="UP001163321">
    <property type="component" value="Chromosome 10"/>
</dbReference>
<name>A0ACC0WPW6_9STRA</name>
<keyword evidence="2" id="KW-1185">Reference proteome</keyword>
<organism evidence="1 2">
    <name type="scientific">Peronosclerospora sorghi</name>
    <dbReference type="NCBI Taxonomy" id="230839"/>
    <lineage>
        <taxon>Eukaryota</taxon>
        <taxon>Sar</taxon>
        <taxon>Stramenopiles</taxon>
        <taxon>Oomycota</taxon>
        <taxon>Peronosporomycetes</taxon>
        <taxon>Peronosporales</taxon>
        <taxon>Peronosporaceae</taxon>
        <taxon>Peronosclerospora</taxon>
    </lineage>
</organism>
<gene>
    <name evidence="1" type="ORF">PsorP6_015641</name>
</gene>
<proteinExistence type="predicted"/>
<evidence type="ECO:0000313" key="2">
    <source>
        <dbReference type="Proteomes" id="UP001163321"/>
    </source>
</evidence>
<evidence type="ECO:0000313" key="1">
    <source>
        <dbReference type="EMBL" id="KAI9920427.1"/>
    </source>
</evidence>
<reference evidence="1 2" key="1">
    <citation type="journal article" date="2022" name="bioRxiv">
        <title>The genome of the oomycete Peronosclerospora sorghi, a cosmopolitan pathogen of maize and sorghum, is inflated with dispersed pseudogenes.</title>
        <authorList>
            <person name="Fletcher K."/>
            <person name="Martin F."/>
            <person name="Isakeit T."/>
            <person name="Cavanaugh K."/>
            <person name="Magill C."/>
            <person name="Michelmore R."/>
        </authorList>
    </citation>
    <scope>NUCLEOTIDE SEQUENCE [LARGE SCALE GENOMIC DNA]</scope>
    <source>
        <strain evidence="1">P6</strain>
    </source>
</reference>
<comment type="caution">
    <text evidence="1">The sequence shown here is derived from an EMBL/GenBank/DDBJ whole genome shotgun (WGS) entry which is preliminary data.</text>
</comment>
<sequence>MRLDAGYGKQLRKRKIRLQPPPTTTFQVTRSNELLFEGSVVGIDAYSIELVQKQQTRKNETIRTAKENMIVKQLIQHIVYEDEHFVVLNKPQGLAVQGGSMVTESLDRYLPALAESLDGHDEHKALRLVHLLDKETSGVMVLARSRRAAAKFSTLLQRGVVHKSYKALVSTTASSPCTRTGG</sequence>
<dbReference type="EMBL" id="CM047589">
    <property type="protein sequence ID" value="KAI9920427.1"/>
    <property type="molecule type" value="Genomic_DNA"/>
</dbReference>
<protein>
    <submittedName>
        <fullName evidence="1">Uncharacterized protein</fullName>
    </submittedName>
</protein>
<accession>A0ACC0WPW6</accession>